<sequence>MRTHLLLLGLFFCFLLLSASFMDTAMADSDRCTRPCRKRCSKAKLKRRCMKYCRICCSKCKCVPGGYGKRHCPCYSHVHTIRGRAKCP</sequence>
<comment type="similarity">
    <text evidence="1">Belongs to the GASA family.</text>
</comment>
<reference evidence="3 4" key="2">
    <citation type="journal article" date="2009" name="PLoS ONE">
        <title>An integrated genetic and cytogenetic map of the cucumber genome.</title>
        <authorList>
            <person name="Ren Y."/>
            <person name="Zhang Z."/>
            <person name="Liu J."/>
            <person name="Staub J.E."/>
            <person name="Han Y."/>
            <person name="Cheng Z."/>
            <person name="Li X."/>
            <person name="Lu J."/>
            <person name="Miao H."/>
            <person name="Kang H."/>
            <person name="Xie B."/>
            <person name="Gu X."/>
            <person name="Wang X."/>
            <person name="Du Y."/>
            <person name="Jin W."/>
            <person name="Huang S."/>
        </authorList>
    </citation>
    <scope>NUCLEOTIDE SEQUENCE [LARGE SCALE GENOMIC DNA]</scope>
    <source>
        <strain evidence="4">cv. 9930</strain>
    </source>
</reference>
<proteinExistence type="inferred from homology"/>
<dbReference type="AlphaFoldDB" id="A0A0A0K2Z1"/>
<dbReference type="InterPro" id="IPR003854">
    <property type="entry name" value="GASA"/>
</dbReference>
<dbReference type="PANTHER" id="PTHR23201">
    <property type="entry name" value="EXTENSIN, PROLINE-RICH PROTEIN"/>
    <property type="match status" value="1"/>
</dbReference>
<feature type="chain" id="PRO_5001971734" evidence="2">
    <location>
        <begin position="28"/>
        <end position="88"/>
    </location>
</feature>
<dbReference type="Pfam" id="PF02704">
    <property type="entry name" value="GASA"/>
    <property type="match status" value="1"/>
</dbReference>
<dbReference type="OMA" id="ELCCAKC"/>
<evidence type="ECO:0000313" key="3">
    <source>
        <dbReference type="EMBL" id="KGN43868.1"/>
    </source>
</evidence>
<dbReference type="PANTHER" id="PTHR23201:SF141">
    <property type="entry name" value="GIBBERELLIN-REGULATED PROTEIN 10"/>
    <property type="match status" value="1"/>
</dbReference>
<name>A0A0A0K2Z1_CUCSA</name>
<dbReference type="Proteomes" id="UP000029981">
    <property type="component" value="Chromosome 7"/>
</dbReference>
<reference evidence="3 4" key="3">
    <citation type="journal article" date="2010" name="BMC Genomics">
        <title>Transcriptome sequencing and comparative analysis of cucumber flowers with different sex types.</title>
        <authorList>
            <person name="Guo S."/>
            <person name="Zheng Y."/>
            <person name="Joung J.G."/>
            <person name="Liu S."/>
            <person name="Zhang Z."/>
            <person name="Crasta O.R."/>
            <person name="Sobral B.W."/>
            <person name="Xu Y."/>
            <person name="Huang S."/>
            <person name="Fei Z."/>
        </authorList>
    </citation>
    <scope>NUCLEOTIDE SEQUENCE [LARGE SCALE GENOMIC DNA]</scope>
    <source>
        <strain evidence="4">cv. 9930</strain>
    </source>
</reference>
<accession>A0A0A0K2Z1</accession>
<reference evidence="3 4" key="1">
    <citation type="journal article" date="2009" name="Nat. Genet.">
        <title>The genome of the cucumber, Cucumis sativus L.</title>
        <authorList>
            <person name="Huang S."/>
            <person name="Li R."/>
            <person name="Zhang Z."/>
            <person name="Li L."/>
            <person name="Gu X."/>
            <person name="Fan W."/>
            <person name="Lucas W.J."/>
            <person name="Wang X."/>
            <person name="Xie B."/>
            <person name="Ni P."/>
            <person name="Ren Y."/>
            <person name="Zhu H."/>
            <person name="Li J."/>
            <person name="Lin K."/>
            <person name="Jin W."/>
            <person name="Fei Z."/>
            <person name="Li G."/>
            <person name="Staub J."/>
            <person name="Kilian A."/>
            <person name="van der Vossen E.A."/>
            <person name="Wu Y."/>
            <person name="Guo J."/>
            <person name="He J."/>
            <person name="Jia Z."/>
            <person name="Ren Y."/>
            <person name="Tian G."/>
            <person name="Lu Y."/>
            <person name="Ruan J."/>
            <person name="Qian W."/>
            <person name="Wang M."/>
            <person name="Huang Q."/>
            <person name="Li B."/>
            <person name="Xuan Z."/>
            <person name="Cao J."/>
            <person name="Asan"/>
            <person name="Wu Z."/>
            <person name="Zhang J."/>
            <person name="Cai Q."/>
            <person name="Bai Y."/>
            <person name="Zhao B."/>
            <person name="Han Y."/>
            <person name="Li Y."/>
            <person name="Li X."/>
            <person name="Wang S."/>
            <person name="Shi Q."/>
            <person name="Liu S."/>
            <person name="Cho W.K."/>
            <person name="Kim J.Y."/>
            <person name="Xu Y."/>
            <person name="Heller-Uszynska K."/>
            <person name="Miao H."/>
            <person name="Cheng Z."/>
            <person name="Zhang S."/>
            <person name="Wu J."/>
            <person name="Yang Y."/>
            <person name="Kang H."/>
            <person name="Li M."/>
            <person name="Liang H."/>
            <person name="Ren X."/>
            <person name="Shi Z."/>
            <person name="Wen M."/>
            <person name="Jian M."/>
            <person name="Yang H."/>
            <person name="Zhang G."/>
            <person name="Yang Z."/>
            <person name="Chen R."/>
            <person name="Liu S."/>
            <person name="Li J."/>
            <person name="Ma L."/>
            <person name="Liu H."/>
            <person name="Zhou Y."/>
            <person name="Zhao J."/>
            <person name="Fang X."/>
            <person name="Li G."/>
            <person name="Fang L."/>
            <person name="Li Y."/>
            <person name="Liu D."/>
            <person name="Zheng H."/>
            <person name="Zhang Y."/>
            <person name="Qin N."/>
            <person name="Li Z."/>
            <person name="Yang G."/>
            <person name="Yang S."/>
            <person name="Bolund L."/>
            <person name="Kristiansen K."/>
            <person name="Zheng H."/>
            <person name="Li S."/>
            <person name="Zhang X."/>
            <person name="Yang H."/>
            <person name="Wang J."/>
            <person name="Sun R."/>
            <person name="Zhang B."/>
            <person name="Jiang S."/>
            <person name="Wang J."/>
            <person name="Du Y."/>
            <person name="Li S."/>
        </authorList>
    </citation>
    <scope>NUCLEOTIDE SEQUENCE [LARGE SCALE GENOMIC DNA]</scope>
    <source>
        <strain evidence="4">cv. 9930</strain>
    </source>
</reference>
<dbReference type="STRING" id="3659.A0A0A0K2Z1"/>
<evidence type="ECO:0000313" key="4">
    <source>
        <dbReference type="Proteomes" id="UP000029981"/>
    </source>
</evidence>
<protein>
    <submittedName>
        <fullName evidence="3">Uncharacterized protein</fullName>
    </submittedName>
</protein>
<evidence type="ECO:0000256" key="2">
    <source>
        <dbReference type="SAM" id="SignalP"/>
    </source>
</evidence>
<reference evidence="3 4" key="4">
    <citation type="journal article" date="2011" name="BMC Genomics">
        <title>RNA-Seq improves annotation of protein-coding genes in the cucumber genome.</title>
        <authorList>
            <person name="Li Z."/>
            <person name="Zhang Z."/>
            <person name="Yan P."/>
            <person name="Huang S."/>
            <person name="Fei Z."/>
            <person name="Lin K."/>
        </authorList>
    </citation>
    <scope>NUCLEOTIDE SEQUENCE [LARGE SCALE GENOMIC DNA]</scope>
    <source>
        <strain evidence="4">cv. 9930</strain>
    </source>
</reference>
<evidence type="ECO:0000256" key="1">
    <source>
        <dbReference type="ARBA" id="ARBA00010582"/>
    </source>
</evidence>
<gene>
    <name evidence="3" type="ORF">Csa_7G071570</name>
</gene>
<feature type="signal peptide" evidence="2">
    <location>
        <begin position="1"/>
        <end position="27"/>
    </location>
</feature>
<organism evidence="3 4">
    <name type="scientific">Cucumis sativus</name>
    <name type="common">Cucumber</name>
    <dbReference type="NCBI Taxonomy" id="3659"/>
    <lineage>
        <taxon>Eukaryota</taxon>
        <taxon>Viridiplantae</taxon>
        <taxon>Streptophyta</taxon>
        <taxon>Embryophyta</taxon>
        <taxon>Tracheophyta</taxon>
        <taxon>Spermatophyta</taxon>
        <taxon>Magnoliopsida</taxon>
        <taxon>eudicotyledons</taxon>
        <taxon>Gunneridae</taxon>
        <taxon>Pentapetalae</taxon>
        <taxon>rosids</taxon>
        <taxon>fabids</taxon>
        <taxon>Cucurbitales</taxon>
        <taxon>Cucurbitaceae</taxon>
        <taxon>Benincaseae</taxon>
        <taxon>Cucumis</taxon>
    </lineage>
</organism>
<keyword evidence="2" id="KW-0732">Signal</keyword>
<dbReference type="EMBL" id="CM002928">
    <property type="protein sequence ID" value="KGN43868.1"/>
    <property type="molecule type" value="Genomic_DNA"/>
</dbReference>
<dbReference type="Gramene" id="KGN43868">
    <property type="protein sequence ID" value="KGN43868"/>
    <property type="gene ID" value="Csa_7G071570"/>
</dbReference>
<keyword evidence="4" id="KW-1185">Reference proteome</keyword>